<keyword evidence="3" id="KW-1185">Reference proteome</keyword>
<accession>A0ABQ9VHM7</accession>
<feature type="compositionally biased region" description="Basic and acidic residues" evidence="1">
    <location>
        <begin position="95"/>
        <end position="106"/>
    </location>
</feature>
<sequence length="156" mass="16254">MGTSNSETARGRAAQTWGFPSKDRRRAEAAGPLCNSAGEGTSGKLRPSEATRAPFAPPSQRPAKEPRPSAHLQLLRVHGCPEAGPRGYGTYYRRNPAEDRNPKVPDSRNPLAPQDLAAGAGRGGRGGAGRGGAGRGFAPIGCRREGRAWVAGARCG</sequence>
<name>A0ABQ9VHM7_SAGOE</name>
<reference evidence="2 3" key="1">
    <citation type="submission" date="2023-05" db="EMBL/GenBank/DDBJ databases">
        <title>B98-5 Cell Line De Novo Hybrid Assembly: An Optical Mapping Approach.</title>
        <authorList>
            <person name="Kananen K."/>
            <person name="Auerbach J.A."/>
            <person name="Kautto E."/>
            <person name="Blachly J.S."/>
        </authorList>
    </citation>
    <scope>NUCLEOTIDE SEQUENCE [LARGE SCALE GENOMIC DNA]</scope>
    <source>
        <strain evidence="2">B95-8</strain>
        <tissue evidence="2">Cell line</tissue>
    </source>
</reference>
<evidence type="ECO:0000313" key="3">
    <source>
        <dbReference type="Proteomes" id="UP001266305"/>
    </source>
</evidence>
<evidence type="ECO:0000313" key="2">
    <source>
        <dbReference type="EMBL" id="KAK2108873.1"/>
    </source>
</evidence>
<dbReference type="EMBL" id="JASSZA010000006">
    <property type="protein sequence ID" value="KAK2108873.1"/>
    <property type="molecule type" value="Genomic_DNA"/>
</dbReference>
<feature type="region of interest" description="Disordered" evidence="1">
    <location>
        <begin position="1"/>
        <end position="139"/>
    </location>
</feature>
<comment type="caution">
    <text evidence="2">The sequence shown here is derived from an EMBL/GenBank/DDBJ whole genome shotgun (WGS) entry which is preliminary data.</text>
</comment>
<gene>
    <name evidence="2" type="ORF">P7K49_014038</name>
</gene>
<protein>
    <submittedName>
        <fullName evidence="2">Uncharacterized protein</fullName>
    </submittedName>
</protein>
<feature type="compositionally biased region" description="Gly residues" evidence="1">
    <location>
        <begin position="120"/>
        <end position="135"/>
    </location>
</feature>
<dbReference type="Proteomes" id="UP001266305">
    <property type="component" value="Unassembled WGS sequence"/>
</dbReference>
<organism evidence="2 3">
    <name type="scientific">Saguinus oedipus</name>
    <name type="common">Cotton-top tamarin</name>
    <name type="synonym">Oedipomidas oedipus</name>
    <dbReference type="NCBI Taxonomy" id="9490"/>
    <lineage>
        <taxon>Eukaryota</taxon>
        <taxon>Metazoa</taxon>
        <taxon>Chordata</taxon>
        <taxon>Craniata</taxon>
        <taxon>Vertebrata</taxon>
        <taxon>Euteleostomi</taxon>
        <taxon>Mammalia</taxon>
        <taxon>Eutheria</taxon>
        <taxon>Euarchontoglires</taxon>
        <taxon>Primates</taxon>
        <taxon>Haplorrhini</taxon>
        <taxon>Platyrrhini</taxon>
        <taxon>Cebidae</taxon>
        <taxon>Callitrichinae</taxon>
        <taxon>Saguinus</taxon>
    </lineage>
</organism>
<evidence type="ECO:0000256" key="1">
    <source>
        <dbReference type="SAM" id="MobiDB-lite"/>
    </source>
</evidence>
<proteinExistence type="predicted"/>